<keyword evidence="2" id="KW-0547">Nucleotide-binding</keyword>
<evidence type="ECO:0000313" key="5">
    <source>
        <dbReference type="EMBL" id="TPG57973.1"/>
    </source>
</evidence>
<dbReference type="InterPro" id="IPR027417">
    <property type="entry name" value="P-loop_NTPase"/>
</dbReference>
<name>A0A502GB90_9GAMM</name>
<gene>
    <name evidence="5" type="ORF">EAH77_20130</name>
</gene>
<dbReference type="Pfam" id="PF01078">
    <property type="entry name" value="Mg_chelatase"/>
    <property type="match status" value="1"/>
</dbReference>
<evidence type="ECO:0000313" key="6">
    <source>
        <dbReference type="Proteomes" id="UP000317663"/>
    </source>
</evidence>
<dbReference type="GO" id="GO:0005524">
    <property type="term" value="F:ATP binding"/>
    <property type="evidence" value="ECO:0007669"/>
    <property type="project" value="UniProtKB-KW"/>
</dbReference>
<dbReference type="InterPro" id="IPR001208">
    <property type="entry name" value="MCM_dom"/>
</dbReference>
<evidence type="ECO:0000256" key="1">
    <source>
        <dbReference type="ARBA" id="ARBA00006354"/>
    </source>
</evidence>
<dbReference type="SUPFAM" id="SSF52540">
    <property type="entry name" value="P-loop containing nucleoside triphosphate hydrolases"/>
    <property type="match status" value="1"/>
</dbReference>
<dbReference type="Gene3D" id="3.30.230.10">
    <property type="match status" value="1"/>
</dbReference>
<keyword evidence="6" id="KW-1185">Reference proteome</keyword>
<evidence type="ECO:0000256" key="3">
    <source>
        <dbReference type="ARBA" id="ARBA00022840"/>
    </source>
</evidence>
<dbReference type="SMART" id="SM00382">
    <property type="entry name" value="AAA"/>
    <property type="match status" value="1"/>
</dbReference>
<dbReference type="InterPro" id="IPR003593">
    <property type="entry name" value="AAA+_ATPase"/>
</dbReference>
<dbReference type="InterPro" id="IPR004482">
    <property type="entry name" value="Mg_chelat-rel"/>
</dbReference>
<dbReference type="Proteomes" id="UP000317663">
    <property type="component" value="Unassembled WGS sequence"/>
</dbReference>
<dbReference type="InterPro" id="IPR000523">
    <property type="entry name" value="Mg_chelatse_chII-like_cat_dom"/>
</dbReference>
<organism evidence="5 6">
    <name type="scientific">Ewingella americana</name>
    <dbReference type="NCBI Taxonomy" id="41202"/>
    <lineage>
        <taxon>Bacteria</taxon>
        <taxon>Pseudomonadati</taxon>
        <taxon>Pseudomonadota</taxon>
        <taxon>Gammaproteobacteria</taxon>
        <taxon>Enterobacterales</taxon>
        <taxon>Yersiniaceae</taxon>
        <taxon>Ewingella</taxon>
    </lineage>
</organism>
<dbReference type="GO" id="GO:0006508">
    <property type="term" value="P:proteolysis"/>
    <property type="evidence" value="ECO:0007669"/>
    <property type="project" value="UniProtKB-KW"/>
</dbReference>
<dbReference type="PRINTS" id="PR01657">
    <property type="entry name" value="MCMFAMILY"/>
</dbReference>
<comment type="similarity">
    <text evidence="1">Belongs to the Mg-chelatase subunits D/I family. ComM subfamily.</text>
</comment>
<dbReference type="OrthoDB" id="9813147at2"/>
<dbReference type="EMBL" id="RCZD01000012">
    <property type="protein sequence ID" value="TPG57973.1"/>
    <property type="molecule type" value="Genomic_DNA"/>
</dbReference>
<proteinExistence type="inferred from homology"/>
<dbReference type="Pfam" id="PF13335">
    <property type="entry name" value="Mg_chelatase_C"/>
    <property type="match status" value="1"/>
</dbReference>
<feature type="domain" description="MCM C-terminal AAA(+) ATPase" evidence="4">
    <location>
        <begin position="290"/>
        <end position="383"/>
    </location>
</feature>
<dbReference type="SUPFAM" id="SSF54211">
    <property type="entry name" value="Ribosomal protein S5 domain 2-like"/>
    <property type="match status" value="1"/>
</dbReference>
<dbReference type="InterPro" id="IPR014721">
    <property type="entry name" value="Ribsml_uS5_D2-typ_fold_subgr"/>
</dbReference>
<accession>A0A502GB90</accession>
<dbReference type="Gene3D" id="3.40.50.300">
    <property type="entry name" value="P-loop containing nucleotide triphosphate hydrolases"/>
    <property type="match status" value="1"/>
</dbReference>
<dbReference type="PROSITE" id="PS50051">
    <property type="entry name" value="MCM_2"/>
    <property type="match status" value="1"/>
</dbReference>
<reference evidence="5 6" key="1">
    <citation type="journal article" date="2019" name="Environ. Microbiol.">
        <title>Species interactions and distinct microbial communities in high Arctic permafrost affected cryosols are associated with the CH4 and CO2 gas fluxes.</title>
        <authorList>
            <person name="Altshuler I."/>
            <person name="Hamel J."/>
            <person name="Turney S."/>
            <person name="Magnuson E."/>
            <person name="Levesque R."/>
            <person name="Greer C."/>
            <person name="Whyte L.G."/>
        </authorList>
    </citation>
    <scope>NUCLEOTIDE SEQUENCE [LARGE SCALE GENOMIC DNA]</scope>
    <source>
        <strain evidence="5 6">E4</strain>
    </source>
</reference>
<dbReference type="GO" id="GO:0008233">
    <property type="term" value="F:peptidase activity"/>
    <property type="evidence" value="ECO:0007669"/>
    <property type="project" value="UniProtKB-KW"/>
</dbReference>
<dbReference type="PANTHER" id="PTHR32039:SF7">
    <property type="entry name" value="COMPETENCE PROTEIN COMM"/>
    <property type="match status" value="1"/>
</dbReference>
<sequence>MALAVVYTRASLGVQAPGVSVEVHISNGLPALTLVGLPETTVKEARDRVRSAIINGGFTFPAKRITVNLAPADLPKEGGRYDLSIALAILVASEQLCGDKLGEYEFLGELGLSGALRGVNGAIPAALEAQKEGRLLILPTDNRQEMALLETGVAKVADHLLQVCAFLQGEESLSDVEPGEETDISADQPDIGDIIGQEQSKRALEVAAAGGHNLLLIGPPGTGKTMLASRLPGLLPPLTNQETLETAAIASLVYNPEENGQFSRKRPFRSPHHSTSMSALVGGGSLPRPGEISLAHNGVLFLDELPEFERKVLDALRQPMESGEITISRARAKVRYPARAQLIAAMNPSPTGHYQGIHNRTPPQQVLRYLSRLSGPFLDRFDLSIEVPLLPPGVLSQQSQRQASCIRENSGQVRERVIAARNIQLARAGKINAHLSSSEVEKYCELRKDDAEFLESVLHKLGLSVRAWHRILKVARTLADLSNQSMIEKAHISEALSYRCMDRLLLKLHKSLA</sequence>
<comment type="caution">
    <text evidence="5">The sequence shown here is derived from an EMBL/GenBank/DDBJ whole genome shotgun (WGS) entry which is preliminary data.</text>
</comment>
<dbReference type="Pfam" id="PF13541">
    <property type="entry name" value="ChlI"/>
    <property type="match status" value="1"/>
</dbReference>
<dbReference type="NCBIfam" id="TIGR00368">
    <property type="entry name" value="YifB family Mg chelatase-like AAA ATPase"/>
    <property type="match status" value="1"/>
</dbReference>
<dbReference type="AlphaFoldDB" id="A0A502GB90"/>
<protein>
    <submittedName>
        <fullName evidence="5">ATP-dependent protease</fullName>
    </submittedName>
</protein>
<keyword evidence="5" id="KW-0645">Protease</keyword>
<dbReference type="InterPro" id="IPR025158">
    <property type="entry name" value="Mg_chelat-rel_C"/>
</dbReference>
<dbReference type="GO" id="GO:0003677">
    <property type="term" value="F:DNA binding"/>
    <property type="evidence" value="ECO:0007669"/>
    <property type="project" value="InterPro"/>
</dbReference>
<evidence type="ECO:0000259" key="4">
    <source>
        <dbReference type="PROSITE" id="PS50051"/>
    </source>
</evidence>
<evidence type="ECO:0000256" key="2">
    <source>
        <dbReference type="ARBA" id="ARBA00022741"/>
    </source>
</evidence>
<dbReference type="InterPro" id="IPR045006">
    <property type="entry name" value="CHLI-like"/>
</dbReference>
<dbReference type="PANTHER" id="PTHR32039">
    <property type="entry name" value="MAGNESIUM-CHELATASE SUBUNIT CHLI"/>
    <property type="match status" value="1"/>
</dbReference>
<keyword evidence="5" id="KW-0378">Hydrolase</keyword>
<dbReference type="RefSeq" id="WP_140474577.1">
    <property type="nucleotide sequence ID" value="NZ_RCZD01000012.1"/>
</dbReference>
<dbReference type="InterPro" id="IPR020568">
    <property type="entry name" value="Ribosomal_Su5_D2-typ_SF"/>
</dbReference>
<keyword evidence="3" id="KW-0067">ATP-binding</keyword>
<dbReference type="NCBIfam" id="NF007365">
    <property type="entry name" value="PRK09862.1"/>
    <property type="match status" value="1"/>
</dbReference>